<gene>
    <name evidence="2" type="ORF">DDQ68_02985</name>
</gene>
<feature type="transmembrane region" description="Helical" evidence="1">
    <location>
        <begin position="79"/>
        <end position="99"/>
    </location>
</feature>
<feature type="transmembrane region" description="Helical" evidence="1">
    <location>
        <begin position="198"/>
        <end position="223"/>
    </location>
</feature>
<sequence length="612" mass="65987">MFFTLTLPSAPSTVPGNARFFAVLLLGALALCATYAALVLNQATYADVRALGRITFHNGFYDYLPVRVTAAEFALAQHVALAGAGALALAAAVVGAGQAGRLQLGALGTETRAALAGAWRVLTALPPAQRWAAGLSLVLLLGARIFFGITKSYHSEEVATYDFFIRPGLLAVSSYYPIPNNHVLPNTLSWLFYQVNPNVWFTLRLPVLLTTTVGTVALFAGLVRFGTFRAALMALTLFAWLQLSMYNAVAGRGYWLLITLAGVHFFALVALLARPGGPRVAWAALLISGILGCYTVPSFAYVVASASSYLGLVFLGRRDWVRLGHAVAVGAGIGAGAALLYAPLLLLSGWRLLLANGYVATLPWADFVRAFPAFAWFTEGTLAGQRTVGALAFGAGLGAFGWLLRAGGRAQAGAALAPDLRAAVRRLGLPALWFVLLPYALLAVQRVLPPERVLLYKALYFFVLVGLVVDAVLRARPGPWGPRLAGLGMALFVGYQAYTMQFLVNGNRQYIEAIWRAFDWLATQPPGRVLVGVNESSLHFLFLAHYRTPGRRWQFDTSAQPGVRYRYVVVPPDYQGPYRPPLPARPAYHDGVDEIYALPAPGQPIGHDPLFD</sequence>
<accession>A0A2Z3GT40</accession>
<proteinExistence type="predicted"/>
<feature type="transmembrane region" description="Helical" evidence="1">
    <location>
        <begin position="159"/>
        <end position="178"/>
    </location>
</feature>
<organism evidence="2 3">
    <name type="scientific">Hymenobacter nivis</name>
    <dbReference type="NCBI Taxonomy" id="1850093"/>
    <lineage>
        <taxon>Bacteria</taxon>
        <taxon>Pseudomonadati</taxon>
        <taxon>Bacteroidota</taxon>
        <taxon>Cytophagia</taxon>
        <taxon>Cytophagales</taxon>
        <taxon>Hymenobacteraceae</taxon>
        <taxon>Hymenobacter</taxon>
    </lineage>
</organism>
<feature type="transmembrane region" description="Helical" evidence="1">
    <location>
        <begin position="388"/>
        <end position="406"/>
    </location>
</feature>
<evidence type="ECO:0008006" key="4">
    <source>
        <dbReference type="Google" id="ProtNLM"/>
    </source>
</evidence>
<dbReference type="OrthoDB" id="1489163at2"/>
<keyword evidence="1" id="KW-0812">Transmembrane</keyword>
<protein>
    <recommendedName>
        <fullName evidence="4">Glycosyltransferase RgtA/B/C/D-like domain-containing protein</fullName>
    </recommendedName>
</protein>
<dbReference type="Proteomes" id="UP000245999">
    <property type="component" value="Chromosome"/>
</dbReference>
<keyword evidence="1" id="KW-0472">Membrane</keyword>
<feature type="transmembrane region" description="Helical" evidence="1">
    <location>
        <begin position="230"/>
        <end position="248"/>
    </location>
</feature>
<feature type="transmembrane region" description="Helical" evidence="1">
    <location>
        <begin position="454"/>
        <end position="473"/>
    </location>
</feature>
<reference evidence="3" key="1">
    <citation type="submission" date="2018-04" db="EMBL/GenBank/DDBJ databases">
        <title>Complete genome of Antarctic heterotrophic bacterium Hymenobacter nivis.</title>
        <authorList>
            <person name="Terashima M."/>
        </authorList>
    </citation>
    <scope>NUCLEOTIDE SEQUENCE [LARGE SCALE GENOMIC DNA]</scope>
    <source>
        <strain evidence="3">NBRC 111535</strain>
    </source>
</reference>
<dbReference type="EMBL" id="CP029145">
    <property type="protein sequence ID" value="AWM31840.1"/>
    <property type="molecule type" value="Genomic_DNA"/>
</dbReference>
<feature type="transmembrane region" description="Helical" evidence="1">
    <location>
        <begin position="480"/>
        <end position="498"/>
    </location>
</feature>
<evidence type="ECO:0000256" key="1">
    <source>
        <dbReference type="SAM" id="Phobius"/>
    </source>
</evidence>
<keyword evidence="3" id="KW-1185">Reference proteome</keyword>
<evidence type="ECO:0000313" key="2">
    <source>
        <dbReference type="EMBL" id="AWM31840.1"/>
    </source>
</evidence>
<feature type="transmembrane region" description="Helical" evidence="1">
    <location>
        <begin position="280"/>
        <end position="303"/>
    </location>
</feature>
<evidence type="ECO:0000313" key="3">
    <source>
        <dbReference type="Proteomes" id="UP000245999"/>
    </source>
</evidence>
<name>A0A2Z3GT40_9BACT</name>
<feature type="transmembrane region" description="Helical" evidence="1">
    <location>
        <begin position="128"/>
        <end position="147"/>
    </location>
</feature>
<dbReference type="AlphaFoldDB" id="A0A2Z3GT40"/>
<dbReference type="KEGG" id="hnv:DDQ68_02985"/>
<feature type="transmembrane region" description="Helical" evidence="1">
    <location>
        <begin position="427"/>
        <end position="448"/>
    </location>
</feature>
<feature type="transmembrane region" description="Helical" evidence="1">
    <location>
        <begin position="323"/>
        <end position="346"/>
    </location>
</feature>
<feature type="transmembrane region" description="Helical" evidence="1">
    <location>
        <begin position="254"/>
        <end position="273"/>
    </location>
</feature>
<feature type="transmembrane region" description="Helical" evidence="1">
    <location>
        <begin position="20"/>
        <end position="40"/>
    </location>
</feature>
<keyword evidence="1" id="KW-1133">Transmembrane helix</keyword>